<reference evidence="2 3" key="1">
    <citation type="submission" date="2024-08" db="EMBL/GenBank/DDBJ databases">
        <authorList>
            <person name="Cucini C."/>
            <person name="Frati F."/>
        </authorList>
    </citation>
    <scope>NUCLEOTIDE SEQUENCE [LARGE SCALE GENOMIC DNA]</scope>
</reference>
<feature type="transmembrane region" description="Helical" evidence="1">
    <location>
        <begin position="199"/>
        <end position="227"/>
    </location>
</feature>
<feature type="transmembrane region" description="Helical" evidence="1">
    <location>
        <begin position="78"/>
        <end position="97"/>
    </location>
</feature>
<evidence type="ECO:0000313" key="2">
    <source>
        <dbReference type="EMBL" id="CAL8103821.1"/>
    </source>
</evidence>
<feature type="transmembrane region" description="Helical" evidence="1">
    <location>
        <begin position="12"/>
        <end position="31"/>
    </location>
</feature>
<sequence>MYSTTSESEDAGLYYMVTSLLPLAFYFDFVKPAQELNDIEAEYIKKFAISELKLLLFCPSMMFLGFCVINWAADPESISMYSSCFIIFVLIPMSMLGHSSGILKLLNNPPDLSIRRETISSIIGIFYIIATFALFAFICAVSGPVTFNFVGDSEYEFPTQEDPPSEHLFVGYKDDAYILIDANRGYFTLALYNYAPPTIFLITMFFLSHLFLTVISRCIIVTVVTALSHFVEG</sequence>
<proteinExistence type="predicted"/>
<keyword evidence="1" id="KW-1133">Transmembrane helix</keyword>
<feature type="transmembrane region" description="Helical" evidence="1">
    <location>
        <begin position="52"/>
        <end position="72"/>
    </location>
</feature>
<feature type="transmembrane region" description="Helical" evidence="1">
    <location>
        <begin position="118"/>
        <end position="143"/>
    </location>
</feature>
<keyword evidence="1" id="KW-0812">Transmembrane</keyword>
<protein>
    <submittedName>
        <fullName evidence="2">Uncharacterized protein</fullName>
    </submittedName>
</protein>
<evidence type="ECO:0000256" key="1">
    <source>
        <dbReference type="SAM" id="Phobius"/>
    </source>
</evidence>
<name>A0ABP1QIT5_9HEXA</name>
<comment type="caution">
    <text evidence="2">The sequence shown here is derived from an EMBL/GenBank/DDBJ whole genome shotgun (WGS) entry which is preliminary data.</text>
</comment>
<gene>
    <name evidence="2" type="ORF">ODALV1_LOCUS11563</name>
</gene>
<organism evidence="2 3">
    <name type="scientific">Orchesella dallaii</name>
    <dbReference type="NCBI Taxonomy" id="48710"/>
    <lineage>
        <taxon>Eukaryota</taxon>
        <taxon>Metazoa</taxon>
        <taxon>Ecdysozoa</taxon>
        <taxon>Arthropoda</taxon>
        <taxon>Hexapoda</taxon>
        <taxon>Collembola</taxon>
        <taxon>Entomobryomorpha</taxon>
        <taxon>Entomobryoidea</taxon>
        <taxon>Orchesellidae</taxon>
        <taxon>Orchesellinae</taxon>
        <taxon>Orchesella</taxon>
    </lineage>
</organism>
<keyword evidence="3" id="KW-1185">Reference proteome</keyword>
<dbReference type="Proteomes" id="UP001642540">
    <property type="component" value="Unassembled WGS sequence"/>
</dbReference>
<evidence type="ECO:0000313" key="3">
    <source>
        <dbReference type="Proteomes" id="UP001642540"/>
    </source>
</evidence>
<keyword evidence="1" id="KW-0472">Membrane</keyword>
<dbReference type="EMBL" id="CAXLJM020000035">
    <property type="protein sequence ID" value="CAL8103821.1"/>
    <property type="molecule type" value="Genomic_DNA"/>
</dbReference>
<accession>A0ABP1QIT5</accession>